<comment type="caution">
    <text evidence="1">The sequence shown here is derived from an EMBL/GenBank/DDBJ whole genome shotgun (WGS) entry which is preliminary data.</text>
</comment>
<dbReference type="EMBL" id="JAVKPH010000025">
    <property type="protein sequence ID" value="MDR5654389.1"/>
    <property type="molecule type" value="Genomic_DNA"/>
</dbReference>
<dbReference type="RefSeq" id="WP_310458547.1">
    <property type="nucleotide sequence ID" value="NZ_JAVKPH010000025.1"/>
</dbReference>
<proteinExistence type="predicted"/>
<sequence>MTTRLNPITTPRHELRAEKVRRNKGEPGSAIGSRNRANALAAFIGKKAEIDEMLARLQALSDDHFNCAPDEAGWGMVGTLEHYASLLKRITDSAFGEGEHAR</sequence>
<name>A0ABU1FBZ7_9RHOB</name>
<keyword evidence="2" id="KW-1185">Reference proteome</keyword>
<evidence type="ECO:0000313" key="2">
    <source>
        <dbReference type="Proteomes" id="UP001247754"/>
    </source>
</evidence>
<organism evidence="1 2">
    <name type="scientific">Ruixingdingia sedimenti</name>
    <dbReference type="NCBI Taxonomy" id="3073604"/>
    <lineage>
        <taxon>Bacteria</taxon>
        <taxon>Pseudomonadati</taxon>
        <taxon>Pseudomonadota</taxon>
        <taxon>Alphaproteobacteria</taxon>
        <taxon>Rhodobacterales</taxon>
        <taxon>Paracoccaceae</taxon>
        <taxon>Ruixingdingia</taxon>
    </lineage>
</organism>
<reference evidence="1 2" key="1">
    <citation type="submission" date="2023-09" db="EMBL/GenBank/DDBJ databases">
        <title>Xinfangfangia sedmenti sp. nov., isolated the sedment.</title>
        <authorList>
            <person name="Xu L."/>
        </authorList>
    </citation>
    <scope>NUCLEOTIDE SEQUENCE [LARGE SCALE GENOMIC DNA]</scope>
    <source>
        <strain evidence="1 2">LG-4</strain>
    </source>
</reference>
<protein>
    <submittedName>
        <fullName evidence="1">Uncharacterized protein</fullName>
    </submittedName>
</protein>
<evidence type="ECO:0000313" key="1">
    <source>
        <dbReference type="EMBL" id="MDR5654389.1"/>
    </source>
</evidence>
<accession>A0ABU1FBZ7</accession>
<gene>
    <name evidence="1" type="ORF">RGD00_17385</name>
</gene>
<dbReference type="Proteomes" id="UP001247754">
    <property type="component" value="Unassembled WGS sequence"/>
</dbReference>